<evidence type="ECO:0000259" key="1">
    <source>
        <dbReference type="Pfam" id="PF07734"/>
    </source>
</evidence>
<evidence type="ECO:0000313" key="2">
    <source>
        <dbReference type="EMBL" id="KAI3873991.1"/>
    </source>
</evidence>
<protein>
    <recommendedName>
        <fullName evidence="1">F-box associated beta-propeller type 1 domain-containing protein</fullName>
    </recommendedName>
</protein>
<sequence>MYNDITREIGLWNPSTRRCRLIPKSLDVKPKDWFQYRDFVGLCFDVETEDYKVIQVSSFEPRPLTGVNYLRKVQIYCLSTDCWRLIDSDFHIHCCAPEAGLGQSLNGIYFHQGEDYTAGPVIKPVILSFDLRKEKYQRVLQYPEQNTDNRLVTQLESIDDKLACITFNHTDFSSRIFKVWMLNNYNTTKELWTELYKIDFMSPEIQTRDGCYYGGILAISRNGKFGLLDYKSSMCYNSITDQINLCTVKATIYKESLVSIDAASKSISS</sequence>
<dbReference type="NCBIfam" id="TIGR01640">
    <property type="entry name" value="F_box_assoc_1"/>
    <property type="match status" value="1"/>
</dbReference>
<dbReference type="PANTHER" id="PTHR31672">
    <property type="entry name" value="BNACNNG10540D PROTEIN"/>
    <property type="match status" value="1"/>
</dbReference>
<name>A0AAD4X9Y4_9MAGN</name>
<dbReference type="Proteomes" id="UP001202328">
    <property type="component" value="Unassembled WGS sequence"/>
</dbReference>
<dbReference type="EMBL" id="JAJJMB010012717">
    <property type="protein sequence ID" value="KAI3873991.1"/>
    <property type="molecule type" value="Genomic_DNA"/>
</dbReference>
<dbReference type="AlphaFoldDB" id="A0AAD4X9Y4"/>
<organism evidence="2 3">
    <name type="scientific">Papaver atlanticum</name>
    <dbReference type="NCBI Taxonomy" id="357466"/>
    <lineage>
        <taxon>Eukaryota</taxon>
        <taxon>Viridiplantae</taxon>
        <taxon>Streptophyta</taxon>
        <taxon>Embryophyta</taxon>
        <taxon>Tracheophyta</taxon>
        <taxon>Spermatophyta</taxon>
        <taxon>Magnoliopsida</taxon>
        <taxon>Ranunculales</taxon>
        <taxon>Papaveraceae</taxon>
        <taxon>Papaveroideae</taxon>
        <taxon>Papaver</taxon>
    </lineage>
</organism>
<dbReference type="InterPro" id="IPR006527">
    <property type="entry name" value="F-box-assoc_dom_typ1"/>
</dbReference>
<dbReference type="PANTHER" id="PTHR31672:SF10">
    <property type="entry name" value="F-BOX DOMAIN-CONTAINING PROTEIN"/>
    <property type="match status" value="1"/>
</dbReference>
<dbReference type="InterPro" id="IPR011043">
    <property type="entry name" value="Gal_Oxase/kelch_b-propeller"/>
</dbReference>
<keyword evidence="3" id="KW-1185">Reference proteome</keyword>
<dbReference type="SUPFAM" id="SSF50965">
    <property type="entry name" value="Galactose oxidase, central domain"/>
    <property type="match status" value="1"/>
</dbReference>
<reference evidence="2" key="1">
    <citation type="submission" date="2022-04" db="EMBL/GenBank/DDBJ databases">
        <title>A functionally conserved STORR gene fusion in Papaver species that diverged 16.8 million years ago.</title>
        <authorList>
            <person name="Catania T."/>
        </authorList>
    </citation>
    <scope>NUCLEOTIDE SEQUENCE</scope>
    <source>
        <strain evidence="2">S-188037</strain>
    </source>
</reference>
<accession>A0AAD4X9Y4</accession>
<dbReference type="InterPro" id="IPR050796">
    <property type="entry name" value="SCF_F-box_component"/>
</dbReference>
<gene>
    <name evidence="2" type="ORF">MKW98_001640</name>
</gene>
<evidence type="ECO:0000313" key="3">
    <source>
        <dbReference type="Proteomes" id="UP001202328"/>
    </source>
</evidence>
<feature type="domain" description="F-box associated beta-propeller type 1" evidence="1">
    <location>
        <begin position="7"/>
        <end position="209"/>
    </location>
</feature>
<proteinExistence type="predicted"/>
<comment type="caution">
    <text evidence="2">The sequence shown here is derived from an EMBL/GenBank/DDBJ whole genome shotgun (WGS) entry which is preliminary data.</text>
</comment>
<dbReference type="Pfam" id="PF07734">
    <property type="entry name" value="FBA_1"/>
    <property type="match status" value="1"/>
</dbReference>
<dbReference type="InterPro" id="IPR017451">
    <property type="entry name" value="F-box-assoc_interact_dom"/>
</dbReference>